<dbReference type="AlphaFoldDB" id="A0A9N7NQE1"/>
<feature type="region of interest" description="Disordered" evidence="1">
    <location>
        <begin position="35"/>
        <end position="61"/>
    </location>
</feature>
<dbReference type="EMBL" id="CACSLK010027840">
    <property type="protein sequence ID" value="CAA0833413.1"/>
    <property type="molecule type" value="Genomic_DNA"/>
</dbReference>
<dbReference type="PANTHER" id="PTHR33443">
    <property type="entry name" value="ZGC:112980"/>
    <property type="match status" value="1"/>
</dbReference>
<feature type="compositionally biased region" description="Low complexity" evidence="1">
    <location>
        <begin position="761"/>
        <end position="778"/>
    </location>
</feature>
<feature type="compositionally biased region" description="Basic residues" evidence="1">
    <location>
        <begin position="935"/>
        <end position="948"/>
    </location>
</feature>
<protein>
    <submittedName>
        <fullName evidence="2">RPM1 interacting protein 13</fullName>
    </submittedName>
</protein>
<feature type="region of interest" description="Disordered" evidence="1">
    <location>
        <begin position="717"/>
        <end position="743"/>
    </location>
</feature>
<dbReference type="PANTHER" id="PTHR33443:SF35">
    <property type="entry name" value="VQ DOMAIN-CONTAINING PROTEIN"/>
    <property type="match status" value="1"/>
</dbReference>
<reference evidence="2" key="1">
    <citation type="submission" date="2019-12" db="EMBL/GenBank/DDBJ databases">
        <authorList>
            <person name="Scholes J."/>
        </authorList>
    </citation>
    <scope>NUCLEOTIDE SEQUENCE</scope>
</reference>
<feature type="region of interest" description="Disordered" evidence="1">
    <location>
        <begin position="897"/>
        <end position="948"/>
    </location>
</feature>
<feature type="region of interest" description="Disordered" evidence="1">
    <location>
        <begin position="321"/>
        <end position="359"/>
    </location>
</feature>
<dbReference type="Proteomes" id="UP001153555">
    <property type="component" value="Unassembled WGS sequence"/>
</dbReference>
<sequence length="948" mass="101641">MENSGPVILDISSDEEGGGKGDESCDLVLVGGAFQNPSKKSRREPLKLSGNFVGGGGGGGGGDDDCVVLEGDPDKPVVAEPTQKSIGVKVDGECDDGDDVEIVAEKGEVACRDFPHARHLCAKYLFASTGHQIHCSLCHCYVCDSVAPCLLWGTGLSSSDHCHATDKEEYWKAERERTKKGPNPAPAVAPLISNTTSLARPLLAQLGPLPHYPIGLPPVAPVYMPQPTPVSKNPISNPAAAVTPLINNTTLARPLLAQTLGPLRHYPIGHPPVAPFYMQQPAGPRPTPISKNPISKLHSVRPLGSQLSKNGPMAEIKKMLKERRRSSAPRPVNRTARRRSTLGTRSSHSQQPVNVGHASYLPSQNPTSLVSGIAQPSQLLRPCTKSSVFTAYLNEMSSRFGIPPNQSAGNNNSGNQFSQPQAQVGVPVDFQQVSQEALNRINSSLKDLNSKVSQLQSAGSTVSQTLNRINSGLNDLNSPVSQLQSAGSTVDSNKGPVADNFQQGSFGSALVVAALERVPTRARSSSRRPFSGLRSMMAAPTPKSIGVKVDDVVIVAEKGEVACRDFPHARHLCAKYRFASTRHEIHCSLCYCYVCDSVAPCLLWGTGLSSSDHCHATDKDDYWRAKRKRTKKGSNPVPAVGPLISNTSLARPLLAQTPAPRHHQVRTPVAPVYRPQPVLPQPTTVSKNPISKLHNVRPLGSQLSKNGPVSEIKKMPKESCRSSATHTVHRTAHQRSTWTHSSNSSAYAAYGNETSKRFVIPPNQSVGNNSGNQSSQPQAQVRTPVAPVYRPQPVLPQPTTVSKNPISKLHNVRPLGSKLSKNGPVSEIKKMPKESCRSSATHTVHRTAHQRSTGTCSSNSSAYTAYGNETSKRFVIPPNQSVGNNLGNQFSQPQAQVYSNKHQGAGAKESSQIKGPVVNFKQGSSGSARVVAPLKRVHTTARSSSKHR</sequence>
<gene>
    <name evidence="2" type="ORF">SHERM_28674</name>
</gene>
<dbReference type="InterPro" id="IPR053234">
    <property type="entry name" value="RPM1_Interactor"/>
</dbReference>
<feature type="region of interest" description="Disordered" evidence="1">
    <location>
        <begin position="1"/>
        <end position="23"/>
    </location>
</feature>
<feature type="compositionally biased region" description="Polar residues" evidence="1">
    <location>
        <begin position="341"/>
        <end position="353"/>
    </location>
</feature>
<feature type="compositionally biased region" description="Gly residues" evidence="1">
    <location>
        <begin position="52"/>
        <end position="61"/>
    </location>
</feature>
<organism evidence="2 3">
    <name type="scientific">Striga hermonthica</name>
    <name type="common">Purple witchweed</name>
    <name type="synonym">Buchnera hermonthica</name>
    <dbReference type="NCBI Taxonomy" id="68872"/>
    <lineage>
        <taxon>Eukaryota</taxon>
        <taxon>Viridiplantae</taxon>
        <taxon>Streptophyta</taxon>
        <taxon>Embryophyta</taxon>
        <taxon>Tracheophyta</taxon>
        <taxon>Spermatophyta</taxon>
        <taxon>Magnoliopsida</taxon>
        <taxon>eudicotyledons</taxon>
        <taxon>Gunneridae</taxon>
        <taxon>Pentapetalae</taxon>
        <taxon>asterids</taxon>
        <taxon>lamiids</taxon>
        <taxon>Lamiales</taxon>
        <taxon>Orobanchaceae</taxon>
        <taxon>Buchnereae</taxon>
        <taxon>Striga</taxon>
    </lineage>
</organism>
<feature type="region of interest" description="Disordered" evidence="1">
    <location>
        <begin position="830"/>
        <end position="860"/>
    </location>
</feature>
<evidence type="ECO:0000256" key="1">
    <source>
        <dbReference type="SAM" id="MobiDB-lite"/>
    </source>
</evidence>
<comment type="caution">
    <text evidence="2">The sequence shown here is derived from an EMBL/GenBank/DDBJ whole genome shotgun (WGS) entry which is preliminary data.</text>
</comment>
<keyword evidence="3" id="KW-1185">Reference proteome</keyword>
<evidence type="ECO:0000313" key="3">
    <source>
        <dbReference type="Proteomes" id="UP001153555"/>
    </source>
</evidence>
<proteinExistence type="predicted"/>
<name>A0A9N7NQE1_STRHE</name>
<feature type="region of interest" description="Disordered" evidence="1">
    <location>
        <begin position="758"/>
        <end position="783"/>
    </location>
</feature>
<evidence type="ECO:0000313" key="2">
    <source>
        <dbReference type="EMBL" id="CAA0833413.1"/>
    </source>
</evidence>
<feature type="compositionally biased region" description="Polar residues" evidence="1">
    <location>
        <begin position="850"/>
        <end position="860"/>
    </location>
</feature>
<accession>A0A9N7NQE1</accession>
<dbReference type="OrthoDB" id="266020at2759"/>